<evidence type="ECO:0000256" key="2">
    <source>
        <dbReference type="ARBA" id="ARBA00009819"/>
    </source>
</evidence>
<keyword evidence="9 13" id="KW-0249">Electron transport</keyword>
<dbReference type="RefSeq" id="WP_284205030.1">
    <property type="nucleotide sequence ID" value="NZ_BSPQ01000016.1"/>
</dbReference>
<protein>
    <submittedName>
        <fullName evidence="14">Cytochrome bd oxidase subunit I</fullName>
    </submittedName>
</protein>
<dbReference type="PIRSF" id="PIRSF006446">
    <property type="entry name" value="Cyt_quinol_oxidase_1"/>
    <property type="match status" value="1"/>
</dbReference>
<dbReference type="Pfam" id="PF01654">
    <property type="entry name" value="Cyt_bd_oxida_I"/>
    <property type="match status" value="1"/>
</dbReference>
<feature type="transmembrane region" description="Helical" evidence="13">
    <location>
        <begin position="129"/>
        <end position="151"/>
    </location>
</feature>
<evidence type="ECO:0000256" key="12">
    <source>
        <dbReference type="ARBA" id="ARBA00023136"/>
    </source>
</evidence>
<feature type="transmembrane region" description="Helical" evidence="13">
    <location>
        <begin position="471"/>
        <end position="494"/>
    </location>
</feature>
<dbReference type="EMBL" id="BSPQ01000016">
    <property type="protein sequence ID" value="GLS91937.1"/>
    <property type="molecule type" value="Genomic_DNA"/>
</dbReference>
<dbReference type="Proteomes" id="UP001157353">
    <property type="component" value="Unassembled WGS sequence"/>
</dbReference>
<feature type="transmembrane region" description="Helical" evidence="13">
    <location>
        <begin position="388"/>
        <end position="409"/>
    </location>
</feature>
<evidence type="ECO:0000256" key="9">
    <source>
        <dbReference type="ARBA" id="ARBA00022982"/>
    </source>
</evidence>
<keyword evidence="5" id="KW-0997">Cell inner membrane</keyword>
<keyword evidence="6 13" id="KW-0349">Heme</keyword>
<keyword evidence="3 13" id="KW-0813">Transport</keyword>
<proteinExistence type="inferred from homology"/>
<sequence length="522" mass="58378">MDDIVDLSRFQFAMTAMYHFLFVPLTLGLAWILAIMESLYVMTNKEIYKDMTKFWGKLFGINFALGVATGLTMEFQFGTNWAYYSHYVGDVFGAPLAIEGMMAFFLESTFVGLFFFGWDRLSKLQHLTATWLVALGSSMSALWILVANGWMQNPVGAEFNYETMRMEMTSFAEVVFNPVAQVKFVHTVASGYVAGAMFVLAISSYYLLKGRDVGFAKRSFAIAAAFGLAGITSTIILGDESGYEVGDVQKVKLAAIESEWDTHPAPAAFTMIGLPNQEEQRTDYAIKIPYALGIIATRSIDEEVTGLKDLMAEHEVRIRNGMIAYGLLEELRAGDTSDEKVAAFDAVKNDLGYGLLLKIYAPDVVNATEEQIQMAVEDSIPSVAPMFWSFRIMVGAGIVMLFIFLFAFYQSARNRIGENKRFHKICLYALPLPWIAIEAGWFVAEYGRQPWAIAEILPTSVGVSGVSVEQIWFSIISIAAFYTILLAVEMFLMFRFARLGPSSLKTGRYHFEQPENRIEQKG</sequence>
<keyword evidence="10 13" id="KW-1133">Transmembrane helix</keyword>
<evidence type="ECO:0000256" key="3">
    <source>
        <dbReference type="ARBA" id="ARBA00022448"/>
    </source>
</evidence>
<comment type="subcellular location">
    <subcellularLocation>
        <location evidence="1">Cell inner membrane</location>
        <topology evidence="1">Multi-pass membrane protein</topology>
    </subcellularLocation>
</comment>
<evidence type="ECO:0000256" key="6">
    <source>
        <dbReference type="ARBA" id="ARBA00022617"/>
    </source>
</evidence>
<keyword evidence="4 13" id="KW-1003">Cell membrane</keyword>
<evidence type="ECO:0000256" key="4">
    <source>
        <dbReference type="ARBA" id="ARBA00022475"/>
    </source>
</evidence>
<dbReference type="PANTHER" id="PTHR30365:SF0">
    <property type="entry name" value="CYTOCHROME BD-I UBIQUINOL OXIDASE SUBUNIT 1"/>
    <property type="match status" value="1"/>
</dbReference>
<feature type="transmembrane region" description="Helical" evidence="13">
    <location>
        <begin position="184"/>
        <end position="208"/>
    </location>
</feature>
<dbReference type="PANTHER" id="PTHR30365">
    <property type="entry name" value="CYTOCHROME D UBIQUINOL OXIDASE"/>
    <property type="match status" value="1"/>
</dbReference>
<evidence type="ECO:0000256" key="7">
    <source>
        <dbReference type="ARBA" id="ARBA00022692"/>
    </source>
</evidence>
<evidence type="ECO:0000256" key="10">
    <source>
        <dbReference type="ARBA" id="ARBA00022989"/>
    </source>
</evidence>
<evidence type="ECO:0000313" key="15">
    <source>
        <dbReference type="Proteomes" id="UP001157353"/>
    </source>
</evidence>
<dbReference type="InterPro" id="IPR002585">
    <property type="entry name" value="Cyt-d_ubiquinol_oxidase_su_1"/>
</dbReference>
<keyword evidence="11 13" id="KW-0408">Iron</keyword>
<feature type="transmembrane region" description="Helical" evidence="13">
    <location>
        <begin position="54"/>
        <end position="73"/>
    </location>
</feature>
<accession>A0ABQ6E3G9</accession>
<gene>
    <name evidence="14" type="primary">cydA</name>
    <name evidence="14" type="ORF">GCM10007916_30070</name>
</gene>
<evidence type="ECO:0000256" key="5">
    <source>
        <dbReference type="ARBA" id="ARBA00022519"/>
    </source>
</evidence>
<feature type="transmembrane region" description="Helical" evidence="13">
    <location>
        <begin position="425"/>
        <end position="444"/>
    </location>
</feature>
<evidence type="ECO:0000256" key="8">
    <source>
        <dbReference type="ARBA" id="ARBA00022723"/>
    </source>
</evidence>
<evidence type="ECO:0000256" key="13">
    <source>
        <dbReference type="PIRNR" id="PIRNR006446"/>
    </source>
</evidence>
<comment type="caution">
    <text evidence="14">The sequence shown here is derived from an EMBL/GenBank/DDBJ whole genome shotgun (WGS) entry which is preliminary data.</text>
</comment>
<keyword evidence="15" id="KW-1185">Reference proteome</keyword>
<keyword evidence="7 13" id="KW-0812">Transmembrane</keyword>
<reference evidence="15" key="1">
    <citation type="journal article" date="2019" name="Int. J. Syst. Evol. Microbiol.">
        <title>The Global Catalogue of Microorganisms (GCM) 10K type strain sequencing project: providing services to taxonomists for standard genome sequencing and annotation.</title>
        <authorList>
            <consortium name="The Broad Institute Genomics Platform"/>
            <consortium name="The Broad Institute Genome Sequencing Center for Infectious Disease"/>
            <person name="Wu L."/>
            <person name="Ma J."/>
        </authorList>
    </citation>
    <scope>NUCLEOTIDE SEQUENCE [LARGE SCALE GENOMIC DNA]</scope>
    <source>
        <strain evidence="15">NBRC 103166</strain>
    </source>
</reference>
<comment type="similarity">
    <text evidence="2 13">Belongs to the cytochrome ubiquinol oxidase subunit 1 family.</text>
</comment>
<keyword evidence="12 13" id="KW-0472">Membrane</keyword>
<feature type="transmembrane region" description="Helical" evidence="13">
    <location>
        <begin position="93"/>
        <end position="117"/>
    </location>
</feature>
<evidence type="ECO:0000256" key="1">
    <source>
        <dbReference type="ARBA" id="ARBA00004429"/>
    </source>
</evidence>
<feature type="transmembrane region" description="Helical" evidence="13">
    <location>
        <begin position="20"/>
        <end position="42"/>
    </location>
</feature>
<name>A0ABQ6E3G9_9GAMM</name>
<evidence type="ECO:0000256" key="11">
    <source>
        <dbReference type="ARBA" id="ARBA00023004"/>
    </source>
</evidence>
<feature type="transmembrane region" description="Helical" evidence="13">
    <location>
        <begin position="220"/>
        <end position="238"/>
    </location>
</feature>
<keyword evidence="8 13" id="KW-0479">Metal-binding</keyword>
<organism evidence="14 15">
    <name type="scientific">Psychromonas marina</name>
    <dbReference type="NCBI Taxonomy" id="88364"/>
    <lineage>
        <taxon>Bacteria</taxon>
        <taxon>Pseudomonadati</taxon>
        <taxon>Pseudomonadota</taxon>
        <taxon>Gammaproteobacteria</taxon>
        <taxon>Alteromonadales</taxon>
        <taxon>Psychromonadaceae</taxon>
        <taxon>Psychromonas</taxon>
    </lineage>
</organism>
<evidence type="ECO:0000313" key="14">
    <source>
        <dbReference type="EMBL" id="GLS91937.1"/>
    </source>
</evidence>